<reference evidence="2" key="2">
    <citation type="submission" date="2017-01" db="EMBL/GenBank/DDBJ databases">
        <authorList>
            <person name="Mah S.A."/>
            <person name="Swanson W.J."/>
            <person name="Moy G.W."/>
            <person name="Vacquier V.D."/>
        </authorList>
    </citation>
    <scope>NUCLEOTIDE SEQUENCE [LARGE SCALE GENOMIC DNA]</scope>
    <source>
        <strain evidence="2">MT1</strain>
    </source>
</reference>
<dbReference type="EMBL" id="LT629709">
    <property type="protein sequence ID" value="SDP14577.1"/>
    <property type="molecule type" value="Genomic_DNA"/>
</dbReference>
<reference evidence="4" key="3">
    <citation type="submission" date="2017-01" db="EMBL/GenBank/DDBJ databases">
        <authorList>
            <person name="Poblete-Castro I."/>
        </authorList>
    </citation>
    <scope>NUCLEOTIDE SEQUENCE [LARGE SCALE GENOMIC DNA]</scope>
    <source>
        <strain evidence="4">DSM 18361 / CCUG 53116 / MT1</strain>
    </source>
</reference>
<evidence type="ECO:0000313" key="1">
    <source>
        <dbReference type="EMBL" id="KAB0486247.1"/>
    </source>
</evidence>
<proteinExistence type="predicted"/>
<dbReference type="OrthoDB" id="9178965at2"/>
<dbReference type="RefSeq" id="WP_075946277.1">
    <property type="nucleotide sequence ID" value="NZ_LT629709.1"/>
</dbReference>
<sequence length="360" mass="41493">MMTAPSTSRPQLVYLVFGSETYHQEAVFSISSALSWLRETPDAALDIQVFSDNPQPYKHLPVRVRALDEETRRRWNEPHGYHFRAKHVALRTVLEEAETALLIDTDTFFHCSPLKLFERVHPGTLLCNDYYTHYGNNKENVLYSALSATLMEKGLADDQMMLLNSGVIGLHRQDAHVLDRSIALIDELFPSAQGAYTLEEFCLSVAAYRTLEVKKCPDLIHHYWSRKQLFRAKIKAWGVKHAAQPISQEALDDTRHVSAQLPRPPRSQRMLYKIITLALPAHLRQFIREILYGCYEHPNEFDRACGPVWWEKALQNQQERLGTPVCQHLLEQWLTNGLVKLILGQRRTAIHEHLLNLPSK</sequence>
<evidence type="ECO:0000313" key="2">
    <source>
        <dbReference type="EMBL" id="OLU03598.1"/>
    </source>
</evidence>
<evidence type="ECO:0000313" key="3">
    <source>
        <dbReference type="EMBL" id="SDP14577.1"/>
    </source>
</evidence>
<dbReference type="Proteomes" id="UP000460142">
    <property type="component" value="Unassembled WGS sequence"/>
</dbReference>
<organism evidence="3 5">
    <name type="scientific">Pseudomonas reinekei</name>
    <dbReference type="NCBI Taxonomy" id="395598"/>
    <lineage>
        <taxon>Bacteria</taxon>
        <taxon>Pseudomonadati</taxon>
        <taxon>Pseudomonadota</taxon>
        <taxon>Gammaproteobacteria</taxon>
        <taxon>Pseudomonadales</taxon>
        <taxon>Pseudomonadaceae</taxon>
        <taxon>Pseudomonas</taxon>
    </lineage>
</organism>
<dbReference type="Proteomes" id="UP000186756">
    <property type="component" value="Unassembled WGS sequence"/>
</dbReference>
<dbReference type="EMBL" id="MSTQ01000005">
    <property type="protein sequence ID" value="OLU03598.1"/>
    <property type="molecule type" value="Genomic_DNA"/>
</dbReference>
<reference evidence="1 6" key="4">
    <citation type="submission" date="2019-09" db="EMBL/GenBank/DDBJ databases">
        <title>Draft genome sequences of 48 bacterial type strains from the CCUG.</title>
        <authorList>
            <person name="Tunovic T."/>
            <person name="Pineiro-Iglesias B."/>
            <person name="Unosson C."/>
            <person name="Inganas E."/>
            <person name="Ohlen M."/>
            <person name="Cardew S."/>
            <person name="Jensie-Markopoulos S."/>
            <person name="Salva-Serra F."/>
            <person name="Jaen-Luchoro D."/>
            <person name="Karlsson R."/>
            <person name="Svensson-Stadler L."/>
            <person name="Chun J."/>
            <person name="Moore E."/>
        </authorList>
    </citation>
    <scope>NUCLEOTIDE SEQUENCE [LARGE SCALE GENOMIC DNA]</scope>
    <source>
        <strain evidence="1 6">CCUG 53116</strain>
    </source>
</reference>
<name>A0A1H0QB57_PSERE</name>
<evidence type="ECO:0008006" key="7">
    <source>
        <dbReference type="Google" id="ProtNLM"/>
    </source>
</evidence>
<keyword evidence="4" id="KW-1185">Reference proteome</keyword>
<reference evidence="3 5" key="1">
    <citation type="submission" date="2016-10" db="EMBL/GenBank/DDBJ databases">
        <authorList>
            <person name="de Groot N.N."/>
        </authorList>
    </citation>
    <scope>NUCLEOTIDE SEQUENCE [LARGE SCALE GENOMIC DNA]</scope>
    <source>
        <strain evidence="3 5">BS3776</strain>
    </source>
</reference>
<evidence type="ECO:0000313" key="6">
    <source>
        <dbReference type="Proteomes" id="UP000460142"/>
    </source>
</evidence>
<accession>A0A1H0QB57</accession>
<evidence type="ECO:0000313" key="4">
    <source>
        <dbReference type="Proteomes" id="UP000186756"/>
    </source>
</evidence>
<dbReference type="EMBL" id="VZPS01000005">
    <property type="protein sequence ID" value="KAB0486247.1"/>
    <property type="molecule type" value="Genomic_DNA"/>
</dbReference>
<protein>
    <recommendedName>
        <fullName evidence="7">Nucleotide-diphospho-sugar transferase domain-containing protein</fullName>
    </recommendedName>
</protein>
<dbReference type="Proteomes" id="UP000198549">
    <property type="component" value="Chromosome I"/>
</dbReference>
<evidence type="ECO:0000313" key="5">
    <source>
        <dbReference type="Proteomes" id="UP000198549"/>
    </source>
</evidence>
<dbReference type="AlphaFoldDB" id="A0A1H0QB57"/>
<gene>
    <name evidence="2" type="ORF">BVK86_09970</name>
    <name evidence="1" type="ORF">F7R15_10050</name>
    <name evidence="3" type="ORF">SAMN04490202_3042</name>
</gene>